<gene>
    <name evidence="1" type="ORF">IM660_15900</name>
</gene>
<evidence type="ECO:0000313" key="2">
    <source>
        <dbReference type="Proteomes" id="UP000593758"/>
    </source>
</evidence>
<dbReference type="EMBL" id="CP063169">
    <property type="protein sequence ID" value="QOR70095.1"/>
    <property type="molecule type" value="Genomic_DNA"/>
</dbReference>
<accession>A0A7M1SRI7</accession>
<evidence type="ECO:0000313" key="1">
    <source>
        <dbReference type="EMBL" id="QOR70095.1"/>
    </source>
</evidence>
<protein>
    <recommendedName>
        <fullName evidence="3">Peptidase inhibitor family I36</fullName>
    </recommendedName>
</protein>
<sequence length="118" mass="13061">MAAAPAAAGTGCASGYVCYFDDHFNSTLREQADGGDNWSFEGENWRRYNSDGTWYGLPGTNVDNSIEAANIQWNIDDAYFFTANGYAGSVVERYLVGDRGFRNWYGNDRNVASSLEAR</sequence>
<keyword evidence="2" id="KW-1185">Reference proteome</keyword>
<organism evidence="1 2">
    <name type="scientific">Ruania alkalisoli</name>
    <dbReference type="NCBI Taxonomy" id="2779775"/>
    <lineage>
        <taxon>Bacteria</taxon>
        <taxon>Bacillati</taxon>
        <taxon>Actinomycetota</taxon>
        <taxon>Actinomycetes</taxon>
        <taxon>Micrococcales</taxon>
        <taxon>Ruaniaceae</taxon>
        <taxon>Ruania</taxon>
    </lineage>
</organism>
<reference evidence="1 2" key="1">
    <citation type="submission" date="2020-10" db="EMBL/GenBank/DDBJ databases">
        <title>Haloactinobacterium sp. RN3S43, a bacterium isolated from saline soil.</title>
        <authorList>
            <person name="Sun J.-Q."/>
        </authorList>
    </citation>
    <scope>NUCLEOTIDE SEQUENCE [LARGE SCALE GENOMIC DNA]</scope>
    <source>
        <strain evidence="1 2">RN3S43</strain>
    </source>
</reference>
<dbReference type="RefSeq" id="WP_193496786.1">
    <property type="nucleotide sequence ID" value="NZ_CP063169.1"/>
</dbReference>
<name>A0A7M1SRI7_9MICO</name>
<dbReference type="Proteomes" id="UP000593758">
    <property type="component" value="Chromosome"/>
</dbReference>
<proteinExistence type="predicted"/>
<dbReference type="AlphaFoldDB" id="A0A7M1SRI7"/>
<evidence type="ECO:0008006" key="3">
    <source>
        <dbReference type="Google" id="ProtNLM"/>
    </source>
</evidence>
<dbReference type="KEGG" id="halt:IM660_15900"/>